<comment type="cofactor">
    <cofactor evidence="1">
        <name>thiamine diphosphate</name>
        <dbReference type="ChEBI" id="CHEBI:58937"/>
    </cofactor>
</comment>
<evidence type="ECO:0000313" key="5">
    <source>
        <dbReference type="EMBL" id="QPC82000.1"/>
    </source>
</evidence>
<keyword evidence="2" id="KW-0560">Oxidoreductase</keyword>
<dbReference type="NCBIfam" id="NF006667">
    <property type="entry name" value="PRK09212.1"/>
    <property type="match status" value="1"/>
</dbReference>
<gene>
    <name evidence="5" type="ORF">G4Y79_20270</name>
</gene>
<evidence type="ECO:0000256" key="1">
    <source>
        <dbReference type="ARBA" id="ARBA00001964"/>
    </source>
</evidence>
<accession>A0A7S8E7V6</accession>
<dbReference type="Pfam" id="PF02779">
    <property type="entry name" value="Transket_pyr"/>
    <property type="match status" value="1"/>
</dbReference>
<evidence type="ECO:0000256" key="3">
    <source>
        <dbReference type="ARBA" id="ARBA00023052"/>
    </source>
</evidence>
<dbReference type="GO" id="GO:0016491">
    <property type="term" value="F:oxidoreductase activity"/>
    <property type="evidence" value="ECO:0007669"/>
    <property type="project" value="UniProtKB-KW"/>
</dbReference>
<dbReference type="Pfam" id="PF02780">
    <property type="entry name" value="Transketolase_C"/>
    <property type="match status" value="1"/>
</dbReference>
<dbReference type="PANTHER" id="PTHR43257:SF2">
    <property type="entry name" value="PYRUVATE DEHYDROGENASE E1 COMPONENT SUBUNIT BETA"/>
    <property type="match status" value="1"/>
</dbReference>
<dbReference type="CDD" id="cd07036">
    <property type="entry name" value="TPP_PYR_E1-PDHc-beta_like"/>
    <property type="match status" value="1"/>
</dbReference>
<dbReference type="AlphaFoldDB" id="A0A7S8E7V6"/>
<protein>
    <submittedName>
        <fullName evidence="5">Alpha-ketoacid dehydrogenase subunit beta</fullName>
    </submittedName>
</protein>
<dbReference type="EMBL" id="CP062983">
    <property type="protein sequence ID" value="QPC82000.1"/>
    <property type="molecule type" value="Genomic_DNA"/>
</dbReference>
<name>A0A7S8E7V6_9CHLR</name>
<keyword evidence="3" id="KW-0786">Thiamine pyrophosphate</keyword>
<dbReference type="InterPro" id="IPR029061">
    <property type="entry name" value="THDP-binding"/>
</dbReference>
<dbReference type="Proteomes" id="UP000594468">
    <property type="component" value="Chromosome"/>
</dbReference>
<reference evidence="5 6" key="1">
    <citation type="submission" date="2020-02" db="EMBL/GenBank/DDBJ databases">
        <authorList>
            <person name="Zheng R.K."/>
            <person name="Sun C.M."/>
        </authorList>
    </citation>
    <scope>NUCLEOTIDE SEQUENCE [LARGE SCALE GENOMIC DNA]</scope>
    <source>
        <strain evidence="6">rifampicinis</strain>
    </source>
</reference>
<dbReference type="InterPro" id="IPR009014">
    <property type="entry name" value="Transketo_C/PFOR_II"/>
</dbReference>
<dbReference type="Gene3D" id="3.40.50.920">
    <property type="match status" value="1"/>
</dbReference>
<dbReference type="PANTHER" id="PTHR43257">
    <property type="entry name" value="PYRUVATE DEHYDROGENASE E1 COMPONENT BETA SUBUNIT"/>
    <property type="match status" value="1"/>
</dbReference>
<keyword evidence="6" id="KW-1185">Reference proteome</keyword>
<dbReference type="FunFam" id="3.40.50.920:FF:000001">
    <property type="entry name" value="Pyruvate dehydrogenase E1 beta subunit"/>
    <property type="match status" value="1"/>
</dbReference>
<dbReference type="Gene3D" id="3.40.50.970">
    <property type="match status" value="1"/>
</dbReference>
<feature type="domain" description="Transketolase-like pyrimidine-binding" evidence="4">
    <location>
        <begin position="14"/>
        <end position="189"/>
    </location>
</feature>
<dbReference type="InterPro" id="IPR005475">
    <property type="entry name" value="Transketolase-like_Pyr-bd"/>
</dbReference>
<evidence type="ECO:0000313" key="6">
    <source>
        <dbReference type="Proteomes" id="UP000594468"/>
    </source>
</evidence>
<dbReference type="FunFam" id="3.40.50.970:FF:000001">
    <property type="entry name" value="Pyruvate dehydrogenase E1 beta subunit"/>
    <property type="match status" value="1"/>
</dbReference>
<dbReference type="RefSeq" id="WP_195170070.1">
    <property type="nucleotide sequence ID" value="NZ_CP062983.1"/>
</dbReference>
<dbReference type="SUPFAM" id="SSF52518">
    <property type="entry name" value="Thiamin diphosphate-binding fold (THDP-binding)"/>
    <property type="match status" value="1"/>
</dbReference>
<dbReference type="SMART" id="SM00861">
    <property type="entry name" value="Transket_pyr"/>
    <property type="match status" value="1"/>
</dbReference>
<sequence>MTTATETNTAVRTMTLIQALTEAMDEELARDERIFITGEDVGPRGGVFRATMGLYEKYGPERIVDSPLGEISIAAVGIGAAVAGLRPICEMQFADFIHPAFNQIVSEAAKMYYRSNGHWPLPMVIRAPYGGGIGGGLYHSQSVEAFFAHVPGLKVVIPSTPYDAKGLLKSAIRDNNPVMFFEPKKGYRAIKGEVPDGDYTVPIGPARIAREGTDLSVYAYGMMAHYSTIAAQMVARNHDIDVEVVDIRTLLPLDKETLLKSFKKTGKALIVYEDNLTMGFGAEVAAILADEGFEYMDGPIKRLAGPDVPAVPYSHALQEAFMPNPEKIAAAIRDIIAY</sequence>
<proteinExistence type="predicted"/>
<evidence type="ECO:0000259" key="4">
    <source>
        <dbReference type="SMART" id="SM00861"/>
    </source>
</evidence>
<dbReference type="KEGG" id="pmet:G4Y79_20270"/>
<dbReference type="InterPro" id="IPR033248">
    <property type="entry name" value="Transketolase_C"/>
</dbReference>
<dbReference type="SUPFAM" id="SSF52922">
    <property type="entry name" value="TK C-terminal domain-like"/>
    <property type="match status" value="1"/>
</dbReference>
<evidence type="ECO:0000256" key="2">
    <source>
        <dbReference type="ARBA" id="ARBA00023002"/>
    </source>
</evidence>
<organism evidence="5 6">
    <name type="scientific">Phototrophicus methaneseepsis</name>
    <dbReference type="NCBI Taxonomy" id="2710758"/>
    <lineage>
        <taxon>Bacteria</taxon>
        <taxon>Bacillati</taxon>
        <taxon>Chloroflexota</taxon>
        <taxon>Candidatus Thermofontia</taxon>
        <taxon>Phototrophicales</taxon>
        <taxon>Phototrophicaceae</taxon>
        <taxon>Phototrophicus</taxon>
    </lineage>
</organism>